<reference evidence="1 2" key="1">
    <citation type="submission" date="2020-08" db="EMBL/GenBank/DDBJ databases">
        <title>Genomic Encyclopedia of Type Strains, Phase IV (KMG-V): Genome sequencing to study the core and pangenomes of soil and plant-associated prokaryotes.</title>
        <authorList>
            <person name="Whitman W."/>
        </authorList>
    </citation>
    <scope>NUCLEOTIDE SEQUENCE [LARGE SCALE GENOMIC DNA]</scope>
    <source>
        <strain evidence="1 2">M8UP14</strain>
    </source>
</reference>
<dbReference type="AlphaFoldDB" id="A0A7W8E6V1"/>
<protein>
    <submittedName>
        <fullName evidence="1">Uncharacterized protein</fullName>
    </submittedName>
</protein>
<keyword evidence="2" id="KW-1185">Reference proteome</keyword>
<accession>A0A7W8E6V1</accession>
<evidence type="ECO:0000313" key="1">
    <source>
        <dbReference type="EMBL" id="MBB5061051.1"/>
    </source>
</evidence>
<sequence length="179" mass="18983">MHAVATTPAEPQGAFLAHSPRDGSLPRYYGGSASALRFSRPAQRLLALRPAYSPSHIMTLSTGGFSRFVASTAAPIATGWSESCRAGFAPAGKPCLGTAHTIEHVSDSAPPLSRSPTCSLSELIILLNAGKQQPRTDCENAGREILCPGISRFQTFPQTSVFEDGNLQGPQFSGWRKLA</sequence>
<organism evidence="1 2">
    <name type="scientific">Granulicella aggregans</name>
    <dbReference type="NCBI Taxonomy" id="474949"/>
    <lineage>
        <taxon>Bacteria</taxon>
        <taxon>Pseudomonadati</taxon>
        <taxon>Acidobacteriota</taxon>
        <taxon>Terriglobia</taxon>
        <taxon>Terriglobales</taxon>
        <taxon>Acidobacteriaceae</taxon>
        <taxon>Granulicella</taxon>
    </lineage>
</organism>
<comment type="caution">
    <text evidence="1">The sequence shown here is derived from an EMBL/GenBank/DDBJ whole genome shotgun (WGS) entry which is preliminary data.</text>
</comment>
<evidence type="ECO:0000313" key="2">
    <source>
        <dbReference type="Proteomes" id="UP000540989"/>
    </source>
</evidence>
<dbReference type="Proteomes" id="UP000540989">
    <property type="component" value="Unassembled WGS sequence"/>
</dbReference>
<gene>
    <name evidence="1" type="ORF">HDF16_005787</name>
</gene>
<dbReference type="EMBL" id="JACHIP010000026">
    <property type="protein sequence ID" value="MBB5061051.1"/>
    <property type="molecule type" value="Genomic_DNA"/>
</dbReference>
<proteinExistence type="predicted"/>
<name>A0A7W8E6V1_9BACT</name>